<proteinExistence type="predicted"/>
<evidence type="ECO:0000313" key="1">
    <source>
        <dbReference type="EMBL" id="GFA33657.1"/>
    </source>
</evidence>
<name>A0A699JIE2_TANCI</name>
<gene>
    <name evidence="1" type="ORF">Tci_605629</name>
</gene>
<protein>
    <submittedName>
        <fullName evidence="1">Uncharacterized protein</fullName>
    </submittedName>
</protein>
<reference evidence="1" key="1">
    <citation type="journal article" date="2019" name="Sci. Rep.">
        <title>Draft genome of Tanacetum cinerariifolium, the natural source of mosquito coil.</title>
        <authorList>
            <person name="Yamashiro T."/>
            <person name="Shiraishi A."/>
            <person name="Satake H."/>
            <person name="Nakayama K."/>
        </authorList>
    </citation>
    <scope>NUCLEOTIDE SEQUENCE</scope>
</reference>
<accession>A0A699JIE2</accession>
<feature type="non-terminal residue" evidence="1">
    <location>
        <position position="93"/>
    </location>
</feature>
<dbReference type="AlphaFoldDB" id="A0A699JIE2"/>
<sequence>MFKNNYFQGERESAQRCNKARLKRHKRTTNHKIDFDLLEEYWSKFVVAPDGTVQELMMLKQRRDAQINQARMRKIEEDYHGSNNGLKIAIDLC</sequence>
<comment type="caution">
    <text evidence="1">The sequence shown here is derived from an EMBL/GenBank/DDBJ whole genome shotgun (WGS) entry which is preliminary data.</text>
</comment>
<dbReference type="EMBL" id="BKCJ010406660">
    <property type="protein sequence ID" value="GFA33657.1"/>
    <property type="molecule type" value="Genomic_DNA"/>
</dbReference>
<organism evidence="1">
    <name type="scientific">Tanacetum cinerariifolium</name>
    <name type="common">Dalmatian daisy</name>
    <name type="synonym">Chrysanthemum cinerariifolium</name>
    <dbReference type="NCBI Taxonomy" id="118510"/>
    <lineage>
        <taxon>Eukaryota</taxon>
        <taxon>Viridiplantae</taxon>
        <taxon>Streptophyta</taxon>
        <taxon>Embryophyta</taxon>
        <taxon>Tracheophyta</taxon>
        <taxon>Spermatophyta</taxon>
        <taxon>Magnoliopsida</taxon>
        <taxon>eudicotyledons</taxon>
        <taxon>Gunneridae</taxon>
        <taxon>Pentapetalae</taxon>
        <taxon>asterids</taxon>
        <taxon>campanulids</taxon>
        <taxon>Asterales</taxon>
        <taxon>Asteraceae</taxon>
        <taxon>Asteroideae</taxon>
        <taxon>Anthemideae</taxon>
        <taxon>Anthemidinae</taxon>
        <taxon>Tanacetum</taxon>
    </lineage>
</organism>